<organism evidence="1 2">
    <name type="scientific">Thermoleptolyngbya sichuanensis A183</name>
    <dbReference type="NCBI Taxonomy" id="2737172"/>
    <lineage>
        <taxon>Bacteria</taxon>
        <taxon>Bacillati</taxon>
        <taxon>Cyanobacteriota</taxon>
        <taxon>Cyanophyceae</taxon>
        <taxon>Oculatellales</taxon>
        <taxon>Oculatellaceae</taxon>
        <taxon>Thermoleptolyngbya</taxon>
        <taxon>Thermoleptolyngbya sichuanensis</taxon>
    </lineage>
</organism>
<keyword evidence="2" id="KW-1185">Reference proteome</keyword>
<dbReference type="EMBL" id="CP053661">
    <property type="protein sequence ID" value="QKD84080.1"/>
    <property type="molecule type" value="Genomic_DNA"/>
</dbReference>
<protein>
    <submittedName>
        <fullName evidence="1">Uncharacterized protein</fullName>
    </submittedName>
</protein>
<reference evidence="1 2" key="1">
    <citation type="submission" date="2020-05" db="EMBL/GenBank/DDBJ databases">
        <title>Complete genome sequence of of a novel Thermoleptolyngbya strain isolated from hot springs of Ganzi, Sichuan China.</title>
        <authorList>
            <person name="Tang J."/>
            <person name="Daroch M."/>
            <person name="Li L."/>
            <person name="Waleron K."/>
            <person name="Waleron M."/>
            <person name="Waleron M."/>
        </authorList>
    </citation>
    <scope>NUCLEOTIDE SEQUENCE [LARGE SCALE GENOMIC DNA]</scope>
    <source>
        <strain evidence="1 2">PKUAC-SCTA183</strain>
    </source>
</reference>
<dbReference type="RefSeq" id="WP_172358144.1">
    <property type="nucleotide sequence ID" value="NZ_CP053661.1"/>
</dbReference>
<accession>A0A6M8BIS6</accession>
<dbReference type="KEGG" id="theu:HPC62_19550"/>
<dbReference type="AlphaFoldDB" id="A0A6M8BIS6"/>
<evidence type="ECO:0000313" key="2">
    <source>
        <dbReference type="Proteomes" id="UP000505210"/>
    </source>
</evidence>
<evidence type="ECO:0000313" key="1">
    <source>
        <dbReference type="EMBL" id="QKD84080.1"/>
    </source>
</evidence>
<dbReference type="InterPro" id="IPR054651">
    <property type="entry name" value="Npun_F0494-like"/>
</dbReference>
<proteinExistence type="predicted"/>
<sequence length="144" mass="16173">MTAIQPPDRAATPDQSALRYPLSTLKRARRAVACSPFLLPLFATMRQEGVSLRAIAGSSGVQQRYTRRPLAELAAEDALLWLIDVGVLRREVDGQGLTDSFRLTPLGRILVDQWVERNWIPAPTLGDRLANLLSRWFRPPAWLQ</sequence>
<name>A0A6M8BIS6_9CYAN</name>
<dbReference type="NCBIfam" id="NF045586">
    <property type="entry name" value="Npun_F0494_fam"/>
    <property type="match status" value="1"/>
</dbReference>
<dbReference type="Proteomes" id="UP000505210">
    <property type="component" value="Chromosome"/>
</dbReference>
<gene>
    <name evidence="1" type="ORF">HPC62_19550</name>
</gene>